<keyword evidence="2" id="KW-0378">Hydrolase</keyword>
<dbReference type="InterPro" id="IPR006142">
    <property type="entry name" value="INTEIN"/>
</dbReference>
<dbReference type="AlphaFoldDB" id="A0A6A8DF58"/>
<name>A0A6A8DF58_9BACI</name>
<sequence>MIEMYKNGYSTTEIGDLANVSSRYVSSVLTKNDVQKRPHGSWKRKYQLNEDYFKTWSNNMVYILGFFVADGNIPRDAQTVSISQKEKYILEDIKKEMGSDHPLYKNKNTGVYILNFNSKVMKQDLMQLHGITPNKSTSIEFPFVPEEYMSHFIRGYFDGDGFINYPKYFISFVDGSYSFMISLREELERNGFETNFTNHTTFYRVYVSGRKSIKLFSNWIYKDKELFLHRKYDAFQQESLDISLLKDGIKMHKNAIAKRKQREE</sequence>
<dbReference type="PROSITE" id="PS50819">
    <property type="entry name" value="INTEIN_ENDONUCLEASE"/>
    <property type="match status" value="1"/>
</dbReference>
<protein>
    <submittedName>
        <fullName evidence="2">Endonuclease</fullName>
    </submittedName>
</protein>
<evidence type="ECO:0000313" key="2">
    <source>
        <dbReference type="EMBL" id="MRH42489.1"/>
    </source>
</evidence>
<accession>A0A6A8DF58</accession>
<dbReference type="OrthoDB" id="961985at2"/>
<dbReference type="InterPro" id="IPR027434">
    <property type="entry name" value="Homing_endonucl"/>
</dbReference>
<reference evidence="2" key="1">
    <citation type="submission" date="2019-11" db="EMBL/GenBank/DDBJ databases">
        <authorList>
            <person name="Li J."/>
        </authorList>
    </citation>
    <scope>NUCLEOTIDE SEQUENCE</scope>
    <source>
        <strain evidence="2">B6B</strain>
    </source>
</reference>
<evidence type="ECO:0000313" key="3">
    <source>
        <dbReference type="Proteomes" id="UP000799092"/>
    </source>
</evidence>
<dbReference type="InterPro" id="IPR004042">
    <property type="entry name" value="Intein_endonuc_central"/>
</dbReference>
<keyword evidence="2" id="KW-0540">Nuclease</keyword>
<proteinExistence type="predicted"/>
<dbReference type="Proteomes" id="UP000799092">
    <property type="component" value="Unassembled WGS sequence"/>
</dbReference>
<dbReference type="PRINTS" id="PR00379">
    <property type="entry name" value="INTEIN"/>
</dbReference>
<dbReference type="GO" id="GO:0016539">
    <property type="term" value="P:intein-mediated protein splicing"/>
    <property type="evidence" value="ECO:0007669"/>
    <property type="project" value="InterPro"/>
</dbReference>
<dbReference type="EMBL" id="WJNG01000005">
    <property type="protein sequence ID" value="MRH42489.1"/>
    <property type="molecule type" value="Genomic_DNA"/>
</dbReference>
<dbReference type="Pfam" id="PF14528">
    <property type="entry name" value="LAGLIDADG_3"/>
    <property type="match status" value="2"/>
</dbReference>
<dbReference type="GO" id="GO:0004519">
    <property type="term" value="F:endonuclease activity"/>
    <property type="evidence" value="ECO:0007669"/>
    <property type="project" value="UniProtKB-KW"/>
</dbReference>
<keyword evidence="2" id="KW-0255">Endonuclease</keyword>
<dbReference type="Gene3D" id="1.10.10.60">
    <property type="entry name" value="Homeodomain-like"/>
    <property type="match status" value="1"/>
</dbReference>
<dbReference type="InterPro" id="IPR004860">
    <property type="entry name" value="LAGLIDADG_dom"/>
</dbReference>
<dbReference type="Gene3D" id="3.10.28.10">
    <property type="entry name" value="Homing endonucleases"/>
    <property type="match status" value="1"/>
</dbReference>
<comment type="caution">
    <text evidence="2">The sequence shown here is derived from an EMBL/GenBank/DDBJ whole genome shotgun (WGS) entry which is preliminary data.</text>
</comment>
<dbReference type="SUPFAM" id="SSF55608">
    <property type="entry name" value="Homing endonucleases"/>
    <property type="match status" value="2"/>
</dbReference>
<feature type="domain" description="DOD-type homing endonuclease" evidence="1">
    <location>
        <begin position="63"/>
        <end position="192"/>
    </location>
</feature>
<organism evidence="2 3">
    <name type="scientific">Aquibacillus halophilus</name>
    <dbReference type="NCBI Taxonomy" id="930132"/>
    <lineage>
        <taxon>Bacteria</taxon>
        <taxon>Bacillati</taxon>
        <taxon>Bacillota</taxon>
        <taxon>Bacilli</taxon>
        <taxon>Bacillales</taxon>
        <taxon>Bacillaceae</taxon>
        <taxon>Aquibacillus</taxon>
    </lineage>
</organism>
<keyword evidence="3" id="KW-1185">Reference proteome</keyword>
<gene>
    <name evidence="2" type="ORF">GH741_07300</name>
</gene>
<evidence type="ECO:0000259" key="1">
    <source>
        <dbReference type="PROSITE" id="PS50819"/>
    </source>
</evidence>